<protein>
    <submittedName>
        <fullName evidence="2">Uncharacterized protein</fullName>
    </submittedName>
</protein>
<sequence>MRGQHYRCGSLDVHGKSGNRREPISPFSFSSLNRKGGREPPWPTCSARTTIGCGGSNVMKHFLFPFLLRDSKFPFLAILISLNTTI</sequence>
<gene>
    <name evidence="2" type="ORF">Lalb_Chr23g0275491</name>
</gene>
<evidence type="ECO:0000313" key="3">
    <source>
        <dbReference type="Proteomes" id="UP000447434"/>
    </source>
</evidence>
<dbReference type="EMBL" id="WOCE01000023">
    <property type="protein sequence ID" value="KAE9587588.1"/>
    <property type="molecule type" value="Genomic_DNA"/>
</dbReference>
<organism evidence="2 3">
    <name type="scientific">Lupinus albus</name>
    <name type="common">White lupine</name>
    <name type="synonym">Lupinus termis</name>
    <dbReference type="NCBI Taxonomy" id="3870"/>
    <lineage>
        <taxon>Eukaryota</taxon>
        <taxon>Viridiplantae</taxon>
        <taxon>Streptophyta</taxon>
        <taxon>Embryophyta</taxon>
        <taxon>Tracheophyta</taxon>
        <taxon>Spermatophyta</taxon>
        <taxon>Magnoliopsida</taxon>
        <taxon>eudicotyledons</taxon>
        <taxon>Gunneridae</taxon>
        <taxon>Pentapetalae</taxon>
        <taxon>rosids</taxon>
        <taxon>fabids</taxon>
        <taxon>Fabales</taxon>
        <taxon>Fabaceae</taxon>
        <taxon>Papilionoideae</taxon>
        <taxon>50 kb inversion clade</taxon>
        <taxon>genistoids sensu lato</taxon>
        <taxon>core genistoids</taxon>
        <taxon>Genisteae</taxon>
        <taxon>Lupinus</taxon>
    </lineage>
</organism>
<name>A0A6A4NM05_LUPAL</name>
<dbReference type="AlphaFoldDB" id="A0A6A4NM05"/>
<proteinExistence type="predicted"/>
<reference evidence="3" key="1">
    <citation type="journal article" date="2020" name="Nat. Commun.">
        <title>Genome sequence of the cluster root forming white lupin.</title>
        <authorList>
            <person name="Hufnagel B."/>
            <person name="Marques A."/>
            <person name="Soriano A."/>
            <person name="Marques L."/>
            <person name="Divol F."/>
            <person name="Doumas P."/>
            <person name="Sallet E."/>
            <person name="Mancinotti D."/>
            <person name="Carrere S."/>
            <person name="Marande W."/>
            <person name="Arribat S."/>
            <person name="Keller J."/>
            <person name="Huneau C."/>
            <person name="Blein T."/>
            <person name="Aime D."/>
            <person name="Laguerre M."/>
            <person name="Taylor J."/>
            <person name="Schubert V."/>
            <person name="Nelson M."/>
            <person name="Geu-Flores F."/>
            <person name="Crespi M."/>
            <person name="Gallardo-Guerrero K."/>
            <person name="Delaux P.-M."/>
            <person name="Salse J."/>
            <person name="Berges H."/>
            <person name="Guyot R."/>
            <person name="Gouzy J."/>
            <person name="Peret B."/>
        </authorList>
    </citation>
    <scope>NUCLEOTIDE SEQUENCE [LARGE SCALE GENOMIC DNA]</scope>
    <source>
        <strain evidence="3">cv. Amiga</strain>
    </source>
</reference>
<keyword evidence="3" id="KW-1185">Reference proteome</keyword>
<comment type="caution">
    <text evidence="2">The sequence shown here is derived from an EMBL/GenBank/DDBJ whole genome shotgun (WGS) entry which is preliminary data.</text>
</comment>
<feature type="compositionally biased region" description="Basic and acidic residues" evidence="1">
    <location>
        <begin position="13"/>
        <end position="23"/>
    </location>
</feature>
<accession>A0A6A4NM05</accession>
<evidence type="ECO:0000313" key="2">
    <source>
        <dbReference type="EMBL" id="KAE9587588.1"/>
    </source>
</evidence>
<dbReference type="Proteomes" id="UP000447434">
    <property type="component" value="Chromosome 23"/>
</dbReference>
<feature type="region of interest" description="Disordered" evidence="1">
    <location>
        <begin position="1"/>
        <end position="41"/>
    </location>
</feature>
<evidence type="ECO:0000256" key="1">
    <source>
        <dbReference type="SAM" id="MobiDB-lite"/>
    </source>
</evidence>